<evidence type="ECO:0000256" key="4">
    <source>
        <dbReference type="ARBA" id="ARBA00022490"/>
    </source>
</evidence>
<dbReference type="Gene3D" id="3.40.50.880">
    <property type="match status" value="1"/>
</dbReference>
<dbReference type="FunFam" id="3.40.50.880:FF:000040">
    <property type="entry name" value="Gamma-glutamyl peptidase 5"/>
    <property type="match status" value="1"/>
</dbReference>
<keyword evidence="8" id="KW-1185">Reference proteome</keyword>
<dbReference type="InterPro" id="IPR017926">
    <property type="entry name" value="GATASE"/>
</dbReference>
<dbReference type="EC" id="3.4.19.16" evidence="7"/>
<dbReference type="PANTHER" id="PTHR42695">
    <property type="entry name" value="GLUTAMINE AMIDOTRANSFERASE YLR126C-RELATED"/>
    <property type="match status" value="1"/>
</dbReference>
<dbReference type="GO" id="GO:0008233">
    <property type="term" value="F:peptidase activity"/>
    <property type="evidence" value="ECO:0007669"/>
    <property type="project" value="UniProtKB-ARBA"/>
</dbReference>
<dbReference type="GO" id="GO:0019760">
    <property type="term" value="P:glucosinolate metabolic process"/>
    <property type="evidence" value="ECO:0007669"/>
    <property type="project" value="UniProtKB-ARBA"/>
</dbReference>
<name>A0ABD1IA72_SALDI</name>
<evidence type="ECO:0000256" key="1">
    <source>
        <dbReference type="ARBA" id="ARBA00004514"/>
    </source>
</evidence>
<dbReference type="PROSITE" id="PS51273">
    <property type="entry name" value="GATASE_TYPE_1"/>
    <property type="match status" value="1"/>
</dbReference>
<dbReference type="GO" id="GO:0005829">
    <property type="term" value="C:cytosol"/>
    <property type="evidence" value="ECO:0007669"/>
    <property type="project" value="UniProtKB-SubCell"/>
</dbReference>
<feature type="domain" description="Glutamine amidotransferase" evidence="6">
    <location>
        <begin position="32"/>
        <end position="194"/>
    </location>
</feature>
<dbReference type="InterPro" id="IPR044992">
    <property type="entry name" value="ChyE-like"/>
</dbReference>
<dbReference type="CDD" id="cd01741">
    <property type="entry name" value="GATase1_1"/>
    <property type="match status" value="1"/>
</dbReference>
<protein>
    <submittedName>
        <fullName evidence="7">Glucosinolate gamma-glutamyl hydrolase</fullName>
        <ecNumber evidence="7">3.4.19.16</ecNumber>
    </submittedName>
</protein>
<dbReference type="Proteomes" id="UP001567538">
    <property type="component" value="Unassembled WGS sequence"/>
</dbReference>
<dbReference type="Pfam" id="PF00117">
    <property type="entry name" value="GATase"/>
    <property type="match status" value="1"/>
</dbReference>
<evidence type="ECO:0000259" key="6">
    <source>
        <dbReference type="Pfam" id="PF00117"/>
    </source>
</evidence>
<proteinExistence type="inferred from homology"/>
<evidence type="ECO:0000256" key="3">
    <source>
        <dbReference type="ARBA" id="ARBA00011083"/>
    </source>
</evidence>
<dbReference type="SUPFAM" id="SSF52317">
    <property type="entry name" value="Class I glutamine amidotransferase-like"/>
    <property type="match status" value="1"/>
</dbReference>
<sequence>MGGQKKFGILLCAEDSEYVKKLYGGYYGVYVRMLKEEGESWDLFRVARGDFPADDQISNYDGFVITGSCSDAYADDLWICNLLILLNKLHAIQKKVLGICFGHQILGRAIGGKVGRARERWDIGITQVQLYPSKIFTSLSMPTSLSIIEFHRDEVLTLPPEAEVLAWSERTGVEMFRYGYHIMGIQGHPEYTKGILSNLIDRLFKCQFIEESVAEEGKRRMEKSEPDMDVWWKLCTSFLKGRL</sequence>
<accession>A0ABD1IA72</accession>
<dbReference type="EMBL" id="JBEAFC010000003">
    <property type="protein sequence ID" value="KAL1564594.1"/>
    <property type="molecule type" value="Genomic_DNA"/>
</dbReference>
<comment type="caution">
    <text evidence="7">The sequence shown here is derived from an EMBL/GenBank/DDBJ whole genome shotgun (WGS) entry which is preliminary data.</text>
</comment>
<dbReference type="PANTHER" id="PTHR42695:SF13">
    <property type="entry name" value="GLUTAMINE AMIDOTRANSFERASE CLASS-I FAMILY PROTEIN, EXPRESSED"/>
    <property type="match status" value="1"/>
</dbReference>
<keyword evidence="5 7" id="KW-0378">Hydrolase</keyword>
<comment type="pathway">
    <text evidence="2">Secondary metabolite biosynthesis.</text>
</comment>
<dbReference type="InterPro" id="IPR029062">
    <property type="entry name" value="Class_I_gatase-like"/>
</dbReference>
<gene>
    <name evidence="7" type="ORF">AAHA92_06917</name>
</gene>
<evidence type="ECO:0000256" key="2">
    <source>
        <dbReference type="ARBA" id="ARBA00005179"/>
    </source>
</evidence>
<organism evidence="7 8">
    <name type="scientific">Salvia divinorum</name>
    <name type="common">Maria pastora</name>
    <name type="synonym">Diviner's sage</name>
    <dbReference type="NCBI Taxonomy" id="28513"/>
    <lineage>
        <taxon>Eukaryota</taxon>
        <taxon>Viridiplantae</taxon>
        <taxon>Streptophyta</taxon>
        <taxon>Embryophyta</taxon>
        <taxon>Tracheophyta</taxon>
        <taxon>Spermatophyta</taxon>
        <taxon>Magnoliopsida</taxon>
        <taxon>eudicotyledons</taxon>
        <taxon>Gunneridae</taxon>
        <taxon>Pentapetalae</taxon>
        <taxon>asterids</taxon>
        <taxon>lamiids</taxon>
        <taxon>Lamiales</taxon>
        <taxon>Lamiaceae</taxon>
        <taxon>Nepetoideae</taxon>
        <taxon>Mentheae</taxon>
        <taxon>Salviinae</taxon>
        <taxon>Salvia</taxon>
        <taxon>Salvia subgen. Calosphace</taxon>
    </lineage>
</organism>
<comment type="subcellular location">
    <subcellularLocation>
        <location evidence="1">Cytoplasm</location>
        <location evidence="1">Cytosol</location>
    </subcellularLocation>
</comment>
<keyword evidence="4" id="KW-0963">Cytoplasm</keyword>
<evidence type="ECO:0000313" key="7">
    <source>
        <dbReference type="EMBL" id="KAL1564594.1"/>
    </source>
</evidence>
<comment type="similarity">
    <text evidence="3">Belongs to the peptidase C26 family.</text>
</comment>
<evidence type="ECO:0000313" key="8">
    <source>
        <dbReference type="Proteomes" id="UP001567538"/>
    </source>
</evidence>
<evidence type="ECO:0000256" key="5">
    <source>
        <dbReference type="ARBA" id="ARBA00022801"/>
    </source>
</evidence>
<reference evidence="7 8" key="1">
    <citation type="submission" date="2024-06" db="EMBL/GenBank/DDBJ databases">
        <title>A chromosome level genome sequence of Diviner's sage (Salvia divinorum).</title>
        <authorList>
            <person name="Ford S.A."/>
            <person name="Ro D.-K."/>
            <person name="Ness R.W."/>
            <person name="Phillips M.A."/>
        </authorList>
    </citation>
    <scope>NUCLEOTIDE SEQUENCE [LARGE SCALE GENOMIC DNA]</scope>
    <source>
        <strain evidence="7">SAF-2024a</strain>
        <tissue evidence="7">Leaf</tissue>
    </source>
</reference>
<dbReference type="AlphaFoldDB" id="A0ABD1IA72"/>